<evidence type="ECO:0000256" key="1">
    <source>
        <dbReference type="SAM" id="Phobius"/>
    </source>
</evidence>
<gene>
    <name evidence="2" type="ORF">LCGC14_3139880</name>
</gene>
<dbReference type="EMBL" id="LAZR01068800">
    <property type="protein sequence ID" value="KKK48958.1"/>
    <property type="molecule type" value="Genomic_DNA"/>
</dbReference>
<keyword evidence="1" id="KW-0472">Membrane</keyword>
<evidence type="ECO:0000313" key="2">
    <source>
        <dbReference type="EMBL" id="KKK48958.1"/>
    </source>
</evidence>
<proteinExistence type="predicted"/>
<accession>A0A0F8VX54</accession>
<protein>
    <recommendedName>
        <fullName evidence="3">Carboxypeptidase regulatory-like domain-containing protein</fullName>
    </recommendedName>
</protein>
<feature type="non-terminal residue" evidence="2">
    <location>
        <position position="1"/>
    </location>
</feature>
<name>A0A0F8VX54_9ZZZZ</name>
<keyword evidence="1" id="KW-0812">Transmembrane</keyword>
<dbReference type="AlphaFoldDB" id="A0A0F8VX54"/>
<evidence type="ECO:0008006" key="3">
    <source>
        <dbReference type="Google" id="ProtNLM"/>
    </source>
</evidence>
<organism evidence="2">
    <name type="scientific">marine sediment metagenome</name>
    <dbReference type="NCBI Taxonomy" id="412755"/>
    <lineage>
        <taxon>unclassified sequences</taxon>
        <taxon>metagenomes</taxon>
        <taxon>ecological metagenomes</taxon>
    </lineage>
</organism>
<comment type="caution">
    <text evidence="2">The sequence shown here is derived from an EMBL/GenBank/DDBJ whole genome shotgun (WGS) entry which is preliminary data.</text>
</comment>
<sequence length="108" mass="11683">TFTGKLSRDDTGAGIANQKILLKHPPKKKVVAEGITDNEGNYLIQISAPMKQKTYPYRTVFEGTTDLRQSESKILGVGVGVGIPPILIIGGILVFVFLIGVSLFKPTR</sequence>
<feature type="transmembrane region" description="Helical" evidence="1">
    <location>
        <begin position="74"/>
        <end position="104"/>
    </location>
</feature>
<keyword evidence="1" id="KW-1133">Transmembrane helix</keyword>
<reference evidence="2" key="1">
    <citation type="journal article" date="2015" name="Nature">
        <title>Complex archaea that bridge the gap between prokaryotes and eukaryotes.</title>
        <authorList>
            <person name="Spang A."/>
            <person name="Saw J.H."/>
            <person name="Jorgensen S.L."/>
            <person name="Zaremba-Niedzwiedzka K."/>
            <person name="Martijn J."/>
            <person name="Lind A.E."/>
            <person name="van Eijk R."/>
            <person name="Schleper C."/>
            <person name="Guy L."/>
            <person name="Ettema T.J."/>
        </authorList>
    </citation>
    <scope>NUCLEOTIDE SEQUENCE</scope>
</reference>